<comment type="caution">
    <text evidence="2">The sequence shown here is derived from an EMBL/GenBank/DDBJ whole genome shotgun (WGS) entry which is preliminary data.</text>
</comment>
<feature type="transmembrane region" description="Helical" evidence="1">
    <location>
        <begin position="41"/>
        <end position="61"/>
    </location>
</feature>
<dbReference type="RefSeq" id="WP_269926641.1">
    <property type="nucleotide sequence ID" value="NZ_JAMKBJ010000008.1"/>
</dbReference>
<keyword evidence="1" id="KW-1133">Transmembrane helix</keyword>
<gene>
    <name evidence="2" type="ORF">M9R32_10180</name>
</gene>
<evidence type="ECO:0000313" key="3">
    <source>
        <dbReference type="Proteomes" id="UP001152173"/>
    </source>
</evidence>
<keyword evidence="3" id="KW-1185">Reference proteome</keyword>
<dbReference type="PIRSF" id="PIRSF037394">
    <property type="entry name" value="ABC_thiamine-permease_YkoE_prd"/>
    <property type="match status" value="1"/>
</dbReference>
<sequence length="199" mass="21256">MLKSWKLKEVVLMSVFAVVFALVYLLFVQVGNIWAGVIGPIAYEWIFGIWFIVSIICAYIIRKPGAALLSETMAAIIEVMIGNAVGPRLILSGIVQGLGAEAAFAATGYKRYDWWVLCLAGIGSAVFSFAYGFFVSGYAALDPSLLVLMFSLRVMSGAIIAGLGGKYVSDGLLATGALRGYAISRDTSKNHQLKGEAIG</sequence>
<protein>
    <submittedName>
        <fullName evidence="2">ECF transporter S component</fullName>
    </submittedName>
</protein>
<evidence type="ECO:0000313" key="2">
    <source>
        <dbReference type="EMBL" id="MCZ8537548.1"/>
    </source>
</evidence>
<feature type="transmembrane region" description="Helical" evidence="1">
    <location>
        <begin position="114"/>
        <end position="134"/>
    </location>
</feature>
<dbReference type="Proteomes" id="UP001152173">
    <property type="component" value="Unassembled WGS sequence"/>
</dbReference>
<dbReference type="AlphaFoldDB" id="A0A9X3LGG6"/>
<accession>A0A9X3LGG6</accession>
<name>A0A9X3LGG6_9BACL</name>
<dbReference type="Pfam" id="PF09819">
    <property type="entry name" value="ABC_cobalt"/>
    <property type="match status" value="1"/>
</dbReference>
<keyword evidence="1" id="KW-0812">Transmembrane</keyword>
<feature type="transmembrane region" description="Helical" evidence="1">
    <location>
        <begin position="12"/>
        <end position="35"/>
    </location>
</feature>
<feature type="transmembrane region" description="Helical" evidence="1">
    <location>
        <begin position="146"/>
        <end position="165"/>
    </location>
</feature>
<keyword evidence="1" id="KW-0472">Membrane</keyword>
<organism evidence="2 3">
    <name type="scientific">Paenisporosarcina quisquiliarum</name>
    <dbReference type="NCBI Taxonomy" id="365346"/>
    <lineage>
        <taxon>Bacteria</taxon>
        <taxon>Bacillati</taxon>
        <taxon>Bacillota</taxon>
        <taxon>Bacilli</taxon>
        <taxon>Bacillales</taxon>
        <taxon>Caryophanaceae</taxon>
        <taxon>Paenisporosarcina</taxon>
    </lineage>
</organism>
<dbReference type="InterPro" id="IPR017195">
    <property type="entry name" value="ABC_thiamin-permease_prd"/>
</dbReference>
<dbReference type="EMBL" id="JAMKBJ010000008">
    <property type="protein sequence ID" value="MCZ8537548.1"/>
    <property type="molecule type" value="Genomic_DNA"/>
</dbReference>
<proteinExistence type="predicted"/>
<evidence type="ECO:0000256" key="1">
    <source>
        <dbReference type="SAM" id="Phobius"/>
    </source>
</evidence>
<reference evidence="2" key="1">
    <citation type="submission" date="2022-05" db="EMBL/GenBank/DDBJ databases">
        <authorList>
            <person name="Colautti A."/>
            <person name="Iacumin L."/>
        </authorList>
    </citation>
    <scope>NUCLEOTIDE SEQUENCE</scope>
    <source>
        <strain evidence="2">SK 55</strain>
    </source>
</reference>